<name>A0ABW3V1B0_9HYPH</name>
<evidence type="ECO:0008006" key="4">
    <source>
        <dbReference type="Google" id="ProtNLM"/>
    </source>
</evidence>
<proteinExistence type="predicted"/>
<evidence type="ECO:0000313" key="2">
    <source>
        <dbReference type="EMBL" id="MFD1226427.1"/>
    </source>
</evidence>
<feature type="region of interest" description="Disordered" evidence="1">
    <location>
        <begin position="88"/>
        <end position="111"/>
    </location>
</feature>
<organism evidence="2 3">
    <name type="scientific">Pseudochrobactrum kiredjianiae</name>
    <dbReference type="NCBI Taxonomy" id="386305"/>
    <lineage>
        <taxon>Bacteria</taxon>
        <taxon>Pseudomonadati</taxon>
        <taxon>Pseudomonadota</taxon>
        <taxon>Alphaproteobacteria</taxon>
        <taxon>Hyphomicrobiales</taxon>
        <taxon>Brucellaceae</taxon>
        <taxon>Pseudochrobactrum</taxon>
    </lineage>
</organism>
<protein>
    <recommendedName>
        <fullName evidence="4">DUF2280 domain-containing protein</fullName>
    </recommendedName>
</protein>
<evidence type="ECO:0000256" key="1">
    <source>
        <dbReference type="SAM" id="MobiDB-lite"/>
    </source>
</evidence>
<dbReference type="RefSeq" id="WP_289388082.1">
    <property type="nucleotide sequence ID" value="NZ_JAUCBM010000009.1"/>
</dbReference>
<evidence type="ECO:0000313" key="3">
    <source>
        <dbReference type="Proteomes" id="UP001597263"/>
    </source>
</evidence>
<gene>
    <name evidence="2" type="ORF">ACFQ35_04535</name>
</gene>
<dbReference type="Proteomes" id="UP001597263">
    <property type="component" value="Unassembled WGS sequence"/>
</dbReference>
<reference evidence="3" key="1">
    <citation type="journal article" date="2019" name="Int. J. Syst. Evol. Microbiol.">
        <title>The Global Catalogue of Microorganisms (GCM) 10K type strain sequencing project: providing services to taxonomists for standard genome sequencing and annotation.</title>
        <authorList>
            <consortium name="The Broad Institute Genomics Platform"/>
            <consortium name="The Broad Institute Genome Sequencing Center for Infectious Disease"/>
            <person name="Wu L."/>
            <person name="Ma J."/>
        </authorList>
    </citation>
    <scope>NUCLEOTIDE SEQUENCE [LARGE SCALE GENOMIC DNA]</scope>
    <source>
        <strain evidence="3">CCUG 49584</strain>
    </source>
</reference>
<accession>A0ABW3V1B0</accession>
<keyword evidence="3" id="KW-1185">Reference proteome</keyword>
<comment type="caution">
    <text evidence="2">The sequence shown here is derived from an EMBL/GenBank/DDBJ whole genome shotgun (WGS) entry which is preliminary data.</text>
</comment>
<dbReference type="EMBL" id="JBHTMA010000026">
    <property type="protein sequence ID" value="MFD1226427.1"/>
    <property type="molecule type" value="Genomic_DNA"/>
</dbReference>
<sequence>MQVTETDIKKAMYILSALPTRDPIDRNLIQIVYLKALEGVTIHSLEIATNNFNSGHSHVDHTFMPSQAELRKECDLVQRKFAEERARKLDPHRQRCENEQQRLRHEATKTPEARARVAAMLARFNQSHDEAKASERQSGITETPDQVRDRLIGQIGETAFNNIPDLPVRDTFKQVGAVR</sequence>